<comment type="caution">
    <text evidence="1">The sequence shown here is derived from an EMBL/GenBank/DDBJ whole genome shotgun (WGS) entry which is preliminary data.</text>
</comment>
<dbReference type="EMBL" id="JAYKXP010000012">
    <property type="protein sequence ID" value="KAK7051557.1"/>
    <property type="molecule type" value="Genomic_DNA"/>
</dbReference>
<evidence type="ECO:0008006" key="3">
    <source>
        <dbReference type="Google" id="ProtNLM"/>
    </source>
</evidence>
<organism evidence="1 2">
    <name type="scientific">Paramarasmius palmivorus</name>
    <dbReference type="NCBI Taxonomy" id="297713"/>
    <lineage>
        <taxon>Eukaryota</taxon>
        <taxon>Fungi</taxon>
        <taxon>Dikarya</taxon>
        <taxon>Basidiomycota</taxon>
        <taxon>Agaricomycotina</taxon>
        <taxon>Agaricomycetes</taxon>
        <taxon>Agaricomycetidae</taxon>
        <taxon>Agaricales</taxon>
        <taxon>Marasmiineae</taxon>
        <taxon>Marasmiaceae</taxon>
        <taxon>Paramarasmius</taxon>
    </lineage>
</organism>
<reference evidence="1 2" key="1">
    <citation type="submission" date="2024-01" db="EMBL/GenBank/DDBJ databases">
        <title>A draft genome for a cacao thread blight-causing isolate of Paramarasmius palmivorus.</title>
        <authorList>
            <person name="Baruah I.K."/>
            <person name="Bukari Y."/>
            <person name="Amoako-Attah I."/>
            <person name="Meinhardt L.W."/>
            <person name="Bailey B.A."/>
            <person name="Cohen S.P."/>
        </authorList>
    </citation>
    <scope>NUCLEOTIDE SEQUENCE [LARGE SCALE GENOMIC DNA]</scope>
    <source>
        <strain evidence="1 2">GH-12</strain>
    </source>
</reference>
<sequence length="379" mass="43064">MRLIEKISERRQLGSESMESMLPPELWDRVIDHCRDDKPTLFACSLVRKSWLPRTRSILFLSPQTLSETTVAEFSLLLESPHCTIIPLVQAIAFLPRWDAGQRDAFLGALERTIARIQSSGGALKELSTAMVLPHEIVHRPNLLNTLSQSLTSFSFIVMMGNDPPSILEILSLLGRTLQTVNLYMEPTGFVLRRARDPQTPFSHKVSMPELRNLTMGCSENTVLPWFLTPGILELPRLTYLSLWLKNILFGEEVVQRFLNQLCSRTVEDLVIRFRYSNLPALDLSRFTSLRSIKFKGKTRRSDEQSANTYEKIVNIVATTPSTGAKLVVTVTDPSFELPHSASRLLDRVEWIIGKEEEKLAFETMVQLYRKSCTVFAPV</sequence>
<proteinExistence type="predicted"/>
<gene>
    <name evidence="1" type="ORF">VNI00_004536</name>
</gene>
<evidence type="ECO:0000313" key="2">
    <source>
        <dbReference type="Proteomes" id="UP001383192"/>
    </source>
</evidence>
<accession>A0AAW0DLP2</accession>
<keyword evidence="2" id="KW-1185">Reference proteome</keyword>
<name>A0AAW0DLP2_9AGAR</name>
<evidence type="ECO:0000313" key="1">
    <source>
        <dbReference type="EMBL" id="KAK7051557.1"/>
    </source>
</evidence>
<dbReference type="Proteomes" id="UP001383192">
    <property type="component" value="Unassembled WGS sequence"/>
</dbReference>
<dbReference type="AlphaFoldDB" id="A0AAW0DLP2"/>
<protein>
    <recommendedName>
        <fullName evidence="3">F-box domain-containing protein</fullName>
    </recommendedName>
</protein>